<dbReference type="Proteomes" id="UP000807342">
    <property type="component" value="Unassembled WGS sequence"/>
</dbReference>
<dbReference type="OrthoDB" id="515692at2759"/>
<dbReference type="PANTHER" id="PTHR11935">
    <property type="entry name" value="BETA LACTAMASE DOMAIN"/>
    <property type="match status" value="1"/>
</dbReference>
<dbReference type="InterPro" id="IPR032282">
    <property type="entry name" value="HAGH_C"/>
</dbReference>
<dbReference type="SMART" id="SM00849">
    <property type="entry name" value="Lactamase_B"/>
    <property type="match status" value="1"/>
</dbReference>
<dbReference type="GO" id="GO:0046872">
    <property type="term" value="F:metal ion binding"/>
    <property type="evidence" value="ECO:0007669"/>
    <property type="project" value="UniProtKB-KW"/>
</dbReference>
<evidence type="ECO:0000256" key="7">
    <source>
        <dbReference type="ARBA" id="ARBA00022801"/>
    </source>
</evidence>
<keyword evidence="6" id="KW-0479">Metal-binding</keyword>
<evidence type="ECO:0000256" key="6">
    <source>
        <dbReference type="ARBA" id="ARBA00022723"/>
    </source>
</evidence>
<dbReference type="InterPro" id="IPR017782">
    <property type="entry name" value="Hydroxyacylglutathione_Hdrlase"/>
</dbReference>
<protein>
    <recommendedName>
        <fullName evidence="5">hydroxyacylglutathione hydrolase</fullName>
        <ecNumber evidence="5">3.1.2.6</ecNumber>
    </recommendedName>
    <alternativeName>
        <fullName evidence="9">Glyoxalase II</fullName>
    </alternativeName>
</protein>
<dbReference type="Gene3D" id="3.60.15.10">
    <property type="entry name" value="Ribonuclease Z/Hydroxyacylglutathione hydrolase-like"/>
    <property type="match status" value="1"/>
</dbReference>
<sequence length="256" mass="27902">MKVVPVPVREDNYAYLLIDEPSNKAAAVDPYDVPKVTAAADKLGVSIIAAITTHHHFDHSGGNNAKKYPGTPIYGGSHQVTAVSNIVKDKDEFKIGDNIQVKCLATPCHTQDSICYHVTDPTDASHPGGIFTGDTLFIAGCGRFFEGSADEMDRALKYLGSLPEKTIVYNGHEYTTGNLAFGRHIESNSQGIARLSELVKNNSITTGLTTIGDEKEWNVFMRLDSLIVREKTKAGPDTSDADVMNSLREQKNNYRG</sequence>
<organism evidence="12 13">
    <name type="scientific">Macrolepiota fuliginosa MF-IS2</name>
    <dbReference type="NCBI Taxonomy" id="1400762"/>
    <lineage>
        <taxon>Eukaryota</taxon>
        <taxon>Fungi</taxon>
        <taxon>Dikarya</taxon>
        <taxon>Basidiomycota</taxon>
        <taxon>Agaricomycotina</taxon>
        <taxon>Agaricomycetes</taxon>
        <taxon>Agaricomycetidae</taxon>
        <taxon>Agaricales</taxon>
        <taxon>Agaricineae</taxon>
        <taxon>Agaricaceae</taxon>
        <taxon>Macrolepiota</taxon>
    </lineage>
</organism>
<comment type="cofactor">
    <cofactor evidence="2">
        <name>Zn(2+)</name>
        <dbReference type="ChEBI" id="CHEBI:29105"/>
    </cofactor>
</comment>
<dbReference type="PANTHER" id="PTHR11935:SF94">
    <property type="entry name" value="TENZING NORGAY, ISOFORM C"/>
    <property type="match status" value="1"/>
</dbReference>
<comment type="caution">
    <text evidence="12">The sequence shown here is derived from an EMBL/GenBank/DDBJ whole genome shotgun (WGS) entry which is preliminary data.</text>
</comment>
<reference evidence="12" key="1">
    <citation type="submission" date="2020-11" db="EMBL/GenBank/DDBJ databases">
        <authorList>
            <consortium name="DOE Joint Genome Institute"/>
            <person name="Ahrendt S."/>
            <person name="Riley R."/>
            <person name="Andreopoulos W."/>
            <person name="Labutti K."/>
            <person name="Pangilinan J."/>
            <person name="Ruiz-Duenas F.J."/>
            <person name="Barrasa J.M."/>
            <person name="Sanchez-Garcia M."/>
            <person name="Camarero S."/>
            <person name="Miyauchi S."/>
            <person name="Serrano A."/>
            <person name="Linde D."/>
            <person name="Babiker R."/>
            <person name="Drula E."/>
            <person name="Ayuso-Fernandez I."/>
            <person name="Pacheco R."/>
            <person name="Padilla G."/>
            <person name="Ferreira P."/>
            <person name="Barriuso J."/>
            <person name="Kellner H."/>
            <person name="Castanera R."/>
            <person name="Alfaro M."/>
            <person name="Ramirez L."/>
            <person name="Pisabarro A.G."/>
            <person name="Kuo A."/>
            <person name="Tritt A."/>
            <person name="Lipzen A."/>
            <person name="He G."/>
            <person name="Yan M."/>
            <person name="Ng V."/>
            <person name="Cullen D."/>
            <person name="Martin F."/>
            <person name="Rosso M.-N."/>
            <person name="Henrissat B."/>
            <person name="Hibbett D."/>
            <person name="Martinez A.T."/>
            <person name="Grigoriev I.V."/>
        </authorList>
    </citation>
    <scope>NUCLEOTIDE SEQUENCE</scope>
    <source>
        <strain evidence="12">MF-IS2</strain>
    </source>
</reference>
<feature type="region of interest" description="Disordered" evidence="10">
    <location>
        <begin position="234"/>
        <end position="256"/>
    </location>
</feature>
<evidence type="ECO:0000313" key="12">
    <source>
        <dbReference type="EMBL" id="KAF9452881.1"/>
    </source>
</evidence>
<evidence type="ECO:0000259" key="11">
    <source>
        <dbReference type="SMART" id="SM00849"/>
    </source>
</evidence>
<dbReference type="AlphaFoldDB" id="A0A9P5XPJ0"/>
<dbReference type="EMBL" id="MU151067">
    <property type="protein sequence ID" value="KAF9452881.1"/>
    <property type="molecule type" value="Genomic_DNA"/>
</dbReference>
<evidence type="ECO:0000256" key="3">
    <source>
        <dbReference type="ARBA" id="ARBA00004963"/>
    </source>
</evidence>
<dbReference type="GO" id="GO:0019243">
    <property type="term" value="P:methylglyoxal catabolic process to D-lactate via S-lactoyl-glutathione"/>
    <property type="evidence" value="ECO:0007669"/>
    <property type="project" value="InterPro"/>
</dbReference>
<dbReference type="HAMAP" id="MF_01374">
    <property type="entry name" value="Glyoxalase_2"/>
    <property type="match status" value="1"/>
</dbReference>
<keyword evidence="7 12" id="KW-0378">Hydrolase</keyword>
<name>A0A9P5XPJ0_9AGAR</name>
<comment type="similarity">
    <text evidence="4">Belongs to the metallo-beta-lactamase superfamily. Glyoxalase II family.</text>
</comment>
<evidence type="ECO:0000256" key="5">
    <source>
        <dbReference type="ARBA" id="ARBA00011917"/>
    </source>
</evidence>
<dbReference type="InterPro" id="IPR001279">
    <property type="entry name" value="Metallo-B-lactamas"/>
</dbReference>
<evidence type="ECO:0000256" key="9">
    <source>
        <dbReference type="ARBA" id="ARBA00031044"/>
    </source>
</evidence>
<comment type="catalytic activity">
    <reaction evidence="1">
        <text>an S-(2-hydroxyacyl)glutathione + H2O = a 2-hydroxy carboxylate + glutathione + H(+)</text>
        <dbReference type="Rhea" id="RHEA:21864"/>
        <dbReference type="ChEBI" id="CHEBI:15377"/>
        <dbReference type="ChEBI" id="CHEBI:15378"/>
        <dbReference type="ChEBI" id="CHEBI:57925"/>
        <dbReference type="ChEBI" id="CHEBI:58896"/>
        <dbReference type="ChEBI" id="CHEBI:71261"/>
        <dbReference type="EC" id="3.1.2.6"/>
    </reaction>
</comment>
<gene>
    <name evidence="12" type="ORF">P691DRAFT_823912</name>
</gene>
<accession>A0A9P5XPJ0</accession>
<dbReference type="GO" id="GO:0004416">
    <property type="term" value="F:hydroxyacylglutathione hydrolase activity"/>
    <property type="evidence" value="ECO:0007669"/>
    <property type="project" value="UniProtKB-EC"/>
</dbReference>
<evidence type="ECO:0000256" key="8">
    <source>
        <dbReference type="ARBA" id="ARBA00022833"/>
    </source>
</evidence>
<keyword evidence="13" id="KW-1185">Reference proteome</keyword>
<dbReference type="CDD" id="cd07723">
    <property type="entry name" value="hydroxyacylglutathione_hydrolase_MBL-fold"/>
    <property type="match status" value="1"/>
</dbReference>
<evidence type="ECO:0000256" key="4">
    <source>
        <dbReference type="ARBA" id="ARBA00006759"/>
    </source>
</evidence>
<keyword evidence="8" id="KW-0862">Zinc</keyword>
<dbReference type="InterPro" id="IPR035680">
    <property type="entry name" value="Clx_II_MBL"/>
</dbReference>
<evidence type="ECO:0000256" key="1">
    <source>
        <dbReference type="ARBA" id="ARBA00001623"/>
    </source>
</evidence>
<proteinExistence type="inferred from homology"/>
<evidence type="ECO:0000256" key="10">
    <source>
        <dbReference type="SAM" id="MobiDB-lite"/>
    </source>
</evidence>
<evidence type="ECO:0000313" key="13">
    <source>
        <dbReference type="Proteomes" id="UP000807342"/>
    </source>
</evidence>
<dbReference type="Pfam" id="PF16123">
    <property type="entry name" value="HAGH_C"/>
    <property type="match status" value="1"/>
</dbReference>
<dbReference type="InterPro" id="IPR036866">
    <property type="entry name" value="RibonucZ/Hydroxyglut_hydro"/>
</dbReference>
<evidence type="ECO:0000256" key="2">
    <source>
        <dbReference type="ARBA" id="ARBA00001947"/>
    </source>
</evidence>
<feature type="domain" description="Metallo-beta-lactamase" evidence="11">
    <location>
        <begin position="11"/>
        <end position="172"/>
    </location>
</feature>
<dbReference type="EC" id="3.1.2.6" evidence="5"/>
<dbReference type="SUPFAM" id="SSF56281">
    <property type="entry name" value="Metallo-hydrolase/oxidoreductase"/>
    <property type="match status" value="1"/>
</dbReference>
<dbReference type="Pfam" id="PF00753">
    <property type="entry name" value="Lactamase_B"/>
    <property type="match status" value="1"/>
</dbReference>
<comment type="pathway">
    <text evidence="3">Secondary metabolite metabolism; methylglyoxal degradation; (R)-lactate from methylglyoxal: step 2/2.</text>
</comment>